<dbReference type="InterPro" id="IPR011250">
    <property type="entry name" value="OMP/PagP_B-barrel"/>
</dbReference>
<feature type="chain" id="PRO_5034778457" description="Outer membrane protein beta-barrel domain-containing protein" evidence="2">
    <location>
        <begin position="21"/>
        <end position="194"/>
    </location>
</feature>
<dbReference type="SUPFAM" id="SSF56925">
    <property type="entry name" value="OMPA-like"/>
    <property type="match status" value="1"/>
</dbReference>
<evidence type="ECO:0000256" key="1">
    <source>
        <dbReference type="ARBA" id="ARBA00022729"/>
    </source>
</evidence>
<dbReference type="Pfam" id="PF13505">
    <property type="entry name" value="OMP_b-brl"/>
    <property type="match status" value="1"/>
</dbReference>
<feature type="signal peptide" evidence="2">
    <location>
        <begin position="1"/>
        <end position="20"/>
    </location>
</feature>
<accession>A0A8H9LW12</accession>
<evidence type="ECO:0000259" key="3">
    <source>
        <dbReference type="Pfam" id="PF13505"/>
    </source>
</evidence>
<dbReference type="Gene3D" id="2.40.160.10">
    <property type="entry name" value="Porin"/>
    <property type="match status" value="1"/>
</dbReference>
<dbReference type="RefSeq" id="WP_191865738.1">
    <property type="nucleotide sequence ID" value="NZ_BMZC01000004.1"/>
</dbReference>
<proteinExistence type="predicted"/>
<evidence type="ECO:0000256" key="2">
    <source>
        <dbReference type="SAM" id="SignalP"/>
    </source>
</evidence>
<feature type="domain" description="Outer membrane protein beta-barrel" evidence="3">
    <location>
        <begin position="8"/>
        <end position="167"/>
    </location>
</feature>
<dbReference type="InterPro" id="IPR023614">
    <property type="entry name" value="Porin_dom_sf"/>
</dbReference>
<gene>
    <name evidence="4" type="ORF">GCM10011274_16340</name>
</gene>
<dbReference type="EMBL" id="BMZC01000004">
    <property type="protein sequence ID" value="GGZ59104.1"/>
    <property type="molecule type" value="Genomic_DNA"/>
</dbReference>
<reference evidence="4" key="2">
    <citation type="submission" date="2020-09" db="EMBL/GenBank/DDBJ databases">
        <authorList>
            <person name="Sun Q."/>
            <person name="Kim S."/>
        </authorList>
    </citation>
    <scope>NUCLEOTIDE SEQUENCE</scope>
    <source>
        <strain evidence="4">KCTC 32337</strain>
    </source>
</reference>
<dbReference type="Proteomes" id="UP000622604">
    <property type="component" value="Unassembled WGS sequence"/>
</dbReference>
<organism evidence="4 5">
    <name type="scientific">Paraglaciecola chathamensis</name>
    <dbReference type="NCBI Taxonomy" id="368405"/>
    <lineage>
        <taxon>Bacteria</taxon>
        <taxon>Pseudomonadati</taxon>
        <taxon>Pseudomonadota</taxon>
        <taxon>Gammaproteobacteria</taxon>
        <taxon>Alteromonadales</taxon>
        <taxon>Alteromonadaceae</taxon>
        <taxon>Paraglaciecola</taxon>
    </lineage>
</organism>
<sequence>MKTKAVTLICALFSTSSALAASPNWDYIQGGYYIVNISDIDGLDPHGFGIGGAKSLGKNVFVRGSYSMTNDDIFDGDVDFDQGSAEVGYRYKMTGSTDIYGTLAYQYAEISANGPSGNLASDTDGFGANIGIRSMLTSKIDLEASAGFLRFDGDSEAIAMLAANYHFHPNVSVGLNFTNIADVGTLAALVRYSF</sequence>
<comment type="caution">
    <text evidence="4">The sequence shown here is derived from an EMBL/GenBank/DDBJ whole genome shotgun (WGS) entry which is preliminary data.</text>
</comment>
<dbReference type="InterPro" id="IPR027385">
    <property type="entry name" value="Beta-barrel_OMP"/>
</dbReference>
<evidence type="ECO:0000313" key="5">
    <source>
        <dbReference type="Proteomes" id="UP000622604"/>
    </source>
</evidence>
<reference evidence="4" key="1">
    <citation type="journal article" date="2014" name="Int. J. Syst. Evol. Microbiol.">
        <title>Complete genome sequence of Corynebacterium casei LMG S-19264T (=DSM 44701T), isolated from a smear-ripened cheese.</title>
        <authorList>
            <consortium name="US DOE Joint Genome Institute (JGI-PGF)"/>
            <person name="Walter F."/>
            <person name="Albersmeier A."/>
            <person name="Kalinowski J."/>
            <person name="Ruckert C."/>
        </authorList>
    </citation>
    <scope>NUCLEOTIDE SEQUENCE</scope>
    <source>
        <strain evidence="4">KCTC 32337</strain>
    </source>
</reference>
<evidence type="ECO:0000313" key="4">
    <source>
        <dbReference type="EMBL" id="GGZ59104.1"/>
    </source>
</evidence>
<name>A0A8H9LW12_9ALTE</name>
<keyword evidence="1 2" id="KW-0732">Signal</keyword>
<protein>
    <recommendedName>
        <fullName evidence="3">Outer membrane protein beta-barrel domain-containing protein</fullName>
    </recommendedName>
</protein>
<dbReference type="AlphaFoldDB" id="A0A8H9LW12"/>